<proteinExistence type="inferred from homology"/>
<dbReference type="InterPro" id="IPR051052">
    <property type="entry name" value="Diverse_substrate_MTase"/>
</dbReference>
<dbReference type="PANTHER" id="PTHR44942:SF4">
    <property type="entry name" value="METHYLTRANSFERASE TYPE 11 DOMAIN-CONTAINING PROTEIN"/>
    <property type="match status" value="1"/>
</dbReference>
<dbReference type="CDD" id="cd02440">
    <property type="entry name" value="AdoMet_MTases"/>
    <property type="match status" value="1"/>
</dbReference>
<gene>
    <name evidence="5" type="ORF">EZJ19_08765</name>
</gene>
<sequence length="253" mass="27994">MSQLEKPFNDHFAPVSGAYADFRPRYPAALFDWLAEQAPARALAWDCACGSGQASVDLAARFARVVATDASEKQLAGAQAHPHVEYRQAPAEASGLADASADLVTVAQALHWFDRPRFYAEVRRVLRPGGLLAVWTYGVQRVDDLRVNAHVQRFYHDVVGPYWPPERALVESGYRDLEFPFAELAVPAFAMTTHWRLARLLGYFRSWSATGRYLAAVGRDPVAALADEIAGAWGDPEVARQVTWPLAVRVGRC</sequence>
<evidence type="ECO:0000259" key="4">
    <source>
        <dbReference type="Pfam" id="PF08241"/>
    </source>
</evidence>
<evidence type="ECO:0000256" key="3">
    <source>
        <dbReference type="ARBA" id="ARBA00022679"/>
    </source>
</evidence>
<dbReference type="AlphaFoldDB" id="A0A4R1BD17"/>
<accession>A0A4R1BD17</accession>
<reference evidence="5 6" key="1">
    <citation type="submission" date="2019-03" db="EMBL/GenBank/DDBJ databases">
        <title>Genome sequence of Thiobacillaceae bacterium LSR1, a sulfur-oxidizing bacterium isolated from freshwater sediment.</title>
        <authorList>
            <person name="Li S."/>
        </authorList>
    </citation>
    <scope>NUCLEOTIDE SEQUENCE [LARGE SCALE GENOMIC DNA]</scope>
    <source>
        <strain evidence="5 6">LSR1</strain>
    </source>
</reference>
<evidence type="ECO:0000256" key="1">
    <source>
        <dbReference type="ARBA" id="ARBA00008361"/>
    </source>
</evidence>
<dbReference type="GO" id="GO:0008757">
    <property type="term" value="F:S-adenosylmethionine-dependent methyltransferase activity"/>
    <property type="evidence" value="ECO:0007669"/>
    <property type="project" value="InterPro"/>
</dbReference>
<evidence type="ECO:0000313" key="5">
    <source>
        <dbReference type="EMBL" id="TCJ14961.1"/>
    </source>
</evidence>
<dbReference type="Gene3D" id="3.40.50.150">
    <property type="entry name" value="Vaccinia Virus protein VP39"/>
    <property type="match status" value="1"/>
</dbReference>
<dbReference type="InterPro" id="IPR029063">
    <property type="entry name" value="SAM-dependent_MTases_sf"/>
</dbReference>
<dbReference type="RefSeq" id="WP_131446677.1">
    <property type="nucleotide sequence ID" value="NZ_SJZB01000032.1"/>
</dbReference>
<dbReference type="Proteomes" id="UP000295443">
    <property type="component" value="Unassembled WGS sequence"/>
</dbReference>
<dbReference type="GO" id="GO:0032259">
    <property type="term" value="P:methylation"/>
    <property type="evidence" value="ECO:0007669"/>
    <property type="project" value="UniProtKB-KW"/>
</dbReference>
<evidence type="ECO:0000313" key="6">
    <source>
        <dbReference type="Proteomes" id="UP000295443"/>
    </source>
</evidence>
<comment type="caution">
    <text evidence="5">The sequence shown here is derived from an EMBL/GenBank/DDBJ whole genome shotgun (WGS) entry which is preliminary data.</text>
</comment>
<keyword evidence="2 5" id="KW-0489">Methyltransferase</keyword>
<dbReference type="InterPro" id="IPR013216">
    <property type="entry name" value="Methyltransf_11"/>
</dbReference>
<evidence type="ECO:0000256" key="2">
    <source>
        <dbReference type="ARBA" id="ARBA00022603"/>
    </source>
</evidence>
<organism evidence="5 6">
    <name type="scientific">Parasulfuritortus cantonensis</name>
    <dbReference type="NCBI Taxonomy" id="2528202"/>
    <lineage>
        <taxon>Bacteria</taxon>
        <taxon>Pseudomonadati</taxon>
        <taxon>Pseudomonadota</taxon>
        <taxon>Betaproteobacteria</taxon>
        <taxon>Nitrosomonadales</taxon>
        <taxon>Thiobacillaceae</taxon>
        <taxon>Parasulfuritortus</taxon>
    </lineage>
</organism>
<dbReference type="PANTHER" id="PTHR44942">
    <property type="entry name" value="METHYLTRANSF_11 DOMAIN-CONTAINING PROTEIN"/>
    <property type="match status" value="1"/>
</dbReference>
<dbReference type="SUPFAM" id="SSF53335">
    <property type="entry name" value="S-adenosyl-L-methionine-dependent methyltransferases"/>
    <property type="match status" value="1"/>
</dbReference>
<comment type="similarity">
    <text evidence="1">Belongs to the methyltransferase superfamily.</text>
</comment>
<dbReference type="OrthoDB" id="9797252at2"/>
<protein>
    <submittedName>
        <fullName evidence="5">Class I SAM-dependent methyltransferase</fullName>
    </submittedName>
</protein>
<dbReference type="Pfam" id="PF08241">
    <property type="entry name" value="Methyltransf_11"/>
    <property type="match status" value="1"/>
</dbReference>
<keyword evidence="6" id="KW-1185">Reference proteome</keyword>
<feature type="domain" description="Methyltransferase type 11" evidence="4">
    <location>
        <begin position="46"/>
        <end position="133"/>
    </location>
</feature>
<keyword evidence="3 5" id="KW-0808">Transferase</keyword>
<name>A0A4R1BD17_9PROT</name>
<dbReference type="EMBL" id="SJZB01000032">
    <property type="protein sequence ID" value="TCJ14961.1"/>
    <property type="molecule type" value="Genomic_DNA"/>
</dbReference>